<dbReference type="PRINTS" id="PR01262">
    <property type="entry name" value="INNEXIN"/>
</dbReference>
<evidence type="ECO:0000313" key="13">
    <source>
        <dbReference type="EMBL" id="KAK0424990.1"/>
    </source>
</evidence>
<evidence type="ECO:0000256" key="6">
    <source>
        <dbReference type="ARBA" id="ARBA00022868"/>
    </source>
</evidence>
<evidence type="ECO:0000256" key="9">
    <source>
        <dbReference type="ARBA" id="ARBA00023065"/>
    </source>
</evidence>
<dbReference type="GO" id="GO:0005886">
    <property type="term" value="C:plasma membrane"/>
    <property type="evidence" value="ECO:0007669"/>
    <property type="project" value="UniProtKB-SubCell"/>
</dbReference>
<comment type="caution">
    <text evidence="12">Lacks conserved residue(s) required for the propagation of feature annotation.</text>
</comment>
<evidence type="ECO:0000256" key="12">
    <source>
        <dbReference type="RuleBase" id="RU010713"/>
    </source>
</evidence>
<feature type="transmembrane region" description="Helical" evidence="12">
    <location>
        <begin position="98"/>
        <end position="120"/>
    </location>
</feature>
<dbReference type="GO" id="GO:0005921">
    <property type="term" value="C:gap junction"/>
    <property type="evidence" value="ECO:0007669"/>
    <property type="project" value="UniProtKB-SubCell"/>
</dbReference>
<evidence type="ECO:0000256" key="3">
    <source>
        <dbReference type="ARBA" id="ARBA00022448"/>
    </source>
</evidence>
<keyword evidence="3 12" id="KW-0813">Transport</keyword>
<dbReference type="PROSITE" id="PS51013">
    <property type="entry name" value="PANNEXIN"/>
    <property type="match status" value="1"/>
</dbReference>
<comment type="caution">
    <text evidence="13">The sequence shown here is derived from an EMBL/GenBank/DDBJ whole genome shotgun (WGS) entry which is preliminary data.</text>
</comment>
<evidence type="ECO:0000256" key="7">
    <source>
        <dbReference type="ARBA" id="ARBA00022949"/>
    </source>
</evidence>
<dbReference type="GO" id="GO:0005243">
    <property type="term" value="F:gap junction channel activity"/>
    <property type="evidence" value="ECO:0007669"/>
    <property type="project" value="TreeGrafter"/>
</dbReference>
<keyword evidence="6" id="KW-0303">Gap junction</keyword>
<accession>A0AA39IIJ8</accession>
<evidence type="ECO:0000256" key="10">
    <source>
        <dbReference type="ARBA" id="ARBA00023136"/>
    </source>
</evidence>
<keyword evidence="10 12" id="KW-0472">Membrane</keyword>
<comment type="similarity">
    <text evidence="12">Belongs to the pannexin family.</text>
</comment>
<dbReference type="InterPro" id="IPR000990">
    <property type="entry name" value="Innexin"/>
</dbReference>
<dbReference type="Pfam" id="PF00876">
    <property type="entry name" value="Innexin"/>
    <property type="match status" value="1"/>
</dbReference>
<keyword evidence="11 12" id="KW-0407">Ion channel</keyword>
<organism evidence="13 14">
    <name type="scientific">Steinernema hermaphroditum</name>
    <dbReference type="NCBI Taxonomy" id="289476"/>
    <lineage>
        <taxon>Eukaryota</taxon>
        <taxon>Metazoa</taxon>
        <taxon>Ecdysozoa</taxon>
        <taxon>Nematoda</taxon>
        <taxon>Chromadorea</taxon>
        <taxon>Rhabditida</taxon>
        <taxon>Tylenchina</taxon>
        <taxon>Panagrolaimomorpha</taxon>
        <taxon>Strongyloidoidea</taxon>
        <taxon>Steinernematidae</taxon>
        <taxon>Steinernema</taxon>
    </lineage>
</organism>
<comment type="function">
    <text evidence="12">Structural component of the gap junctions.</text>
</comment>
<keyword evidence="14" id="KW-1185">Reference proteome</keyword>
<evidence type="ECO:0000256" key="11">
    <source>
        <dbReference type="ARBA" id="ARBA00023303"/>
    </source>
</evidence>
<sequence>MLNDVGKLIDRLKSRYDDDVVDRMNYLYTSWMLIVASLLVLAKQYVGESIQCWIPKHFAGAWEEYIESYCFIENTYYFPVDVINKTTTEQRKDAEVPYYQWVPFFLIGMMFVFLLPRFVWRSLNWRSGLKITGIVEAARITETDKKAKTKVLKEGVDDGSERKEYGQITQNLASMILYNVEKGRAKKKLPLGYLRQRSETSYITNCYILYKAMNLGNSLLQLYLLNLFLGPEYTFWGFGVLNDLLLGKHWQTSGHFPRITFCDVTQNRLFHGVTHTVQCVLMLNLFNEKIFIVLWFWLAILSLFNFINLVYWVLISYVPQFEIEFVKHLLRFTDPDCLKIPEDLPDESYFEFVHKFLRKDGVTVLRLICDNAGSPQAAAITRCLWDRSKDENFKTENGRLMASSRKMNHANPAYDETRY</sequence>
<name>A0AA39IIJ8_9BILA</name>
<evidence type="ECO:0000256" key="4">
    <source>
        <dbReference type="ARBA" id="ARBA00022475"/>
    </source>
</evidence>
<keyword evidence="7" id="KW-0965">Cell junction</keyword>
<dbReference type="PANTHER" id="PTHR11893:SF6">
    <property type="entry name" value="INNEXIN-16"/>
    <property type="match status" value="1"/>
</dbReference>
<evidence type="ECO:0000256" key="1">
    <source>
        <dbReference type="ARBA" id="ARBA00004610"/>
    </source>
</evidence>
<protein>
    <recommendedName>
        <fullName evidence="12">Innexin</fullName>
    </recommendedName>
</protein>
<keyword evidence="4" id="KW-1003">Cell membrane</keyword>
<evidence type="ECO:0000256" key="2">
    <source>
        <dbReference type="ARBA" id="ARBA00004651"/>
    </source>
</evidence>
<reference evidence="13" key="1">
    <citation type="submission" date="2023-06" db="EMBL/GenBank/DDBJ databases">
        <title>Genomic analysis of the entomopathogenic nematode Steinernema hermaphroditum.</title>
        <authorList>
            <person name="Schwarz E.M."/>
            <person name="Heppert J.K."/>
            <person name="Baniya A."/>
            <person name="Schwartz H.T."/>
            <person name="Tan C.-H."/>
            <person name="Antoshechkin I."/>
            <person name="Sternberg P.W."/>
            <person name="Goodrich-Blair H."/>
            <person name="Dillman A.R."/>
        </authorList>
    </citation>
    <scope>NUCLEOTIDE SEQUENCE</scope>
    <source>
        <strain evidence="13">PS9179</strain>
        <tissue evidence="13">Whole animal</tissue>
    </source>
</reference>
<keyword evidence="5 12" id="KW-0812">Transmembrane</keyword>
<dbReference type="Proteomes" id="UP001175271">
    <property type="component" value="Unassembled WGS sequence"/>
</dbReference>
<dbReference type="EMBL" id="JAUCMV010000001">
    <property type="protein sequence ID" value="KAK0424990.1"/>
    <property type="molecule type" value="Genomic_DNA"/>
</dbReference>
<evidence type="ECO:0000256" key="5">
    <source>
        <dbReference type="ARBA" id="ARBA00022692"/>
    </source>
</evidence>
<keyword evidence="8 12" id="KW-1133">Transmembrane helix</keyword>
<feature type="transmembrane region" description="Helical" evidence="12">
    <location>
        <begin position="25"/>
        <end position="46"/>
    </location>
</feature>
<comment type="subcellular location">
    <subcellularLocation>
        <location evidence="1">Cell junction</location>
        <location evidence="1">Gap junction</location>
    </subcellularLocation>
    <subcellularLocation>
        <location evidence="2 12">Cell membrane</location>
        <topology evidence="2 12">Multi-pass membrane protein</topology>
    </subcellularLocation>
</comment>
<gene>
    <name evidence="12" type="primary">inx</name>
    <name evidence="13" type="ORF">QR680_008968</name>
</gene>
<evidence type="ECO:0000256" key="8">
    <source>
        <dbReference type="ARBA" id="ARBA00022989"/>
    </source>
</evidence>
<evidence type="ECO:0000313" key="14">
    <source>
        <dbReference type="Proteomes" id="UP001175271"/>
    </source>
</evidence>
<dbReference type="PANTHER" id="PTHR11893">
    <property type="entry name" value="INNEXIN"/>
    <property type="match status" value="1"/>
</dbReference>
<dbReference type="GO" id="GO:0034220">
    <property type="term" value="P:monoatomic ion transmembrane transport"/>
    <property type="evidence" value="ECO:0007669"/>
    <property type="project" value="UniProtKB-KW"/>
</dbReference>
<dbReference type="AlphaFoldDB" id="A0AA39IIJ8"/>
<keyword evidence="9 12" id="KW-0406">Ion transport</keyword>
<feature type="transmembrane region" description="Helical" evidence="12">
    <location>
        <begin position="290"/>
        <end position="314"/>
    </location>
</feature>
<proteinExistence type="inferred from homology"/>